<feature type="domain" description="Glycosyl transferase family 1" evidence="2">
    <location>
        <begin position="198"/>
        <end position="344"/>
    </location>
</feature>
<dbReference type="Gene3D" id="3.40.50.2000">
    <property type="entry name" value="Glycogen Phosphorylase B"/>
    <property type="match status" value="2"/>
</dbReference>
<keyword evidence="1" id="KW-0808">Transferase</keyword>
<proteinExistence type="predicted"/>
<dbReference type="PANTHER" id="PTHR46401:SF2">
    <property type="entry name" value="GLYCOSYLTRANSFERASE WBBK-RELATED"/>
    <property type="match status" value="1"/>
</dbReference>
<dbReference type="EMBL" id="MEVA01000016">
    <property type="protein sequence ID" value="OGC47170.1"/>
    <property type="molecule type" value="Genomic_DNA"/>
</dbReference>
<dbReference type="InterPro" id="IPR001296">
    <property type="entry name" value="Glyco_trans_1"/>
</dbReference>
<protein>
    <recommendedName>
        <fullName evidence="2">Glycosyl transferase family 1 domain-containing protein</fullName>
    </recommendedName>
</protein>
<dbReference type="Pfam" id="PF00534">
    <property type="entry name" value="Glycos_transf_1"/>
    <property type="match status" value="1"/>
</dbReference>
<dbReference type="AlphaFoldDB" id="A0A1F4UQU6"/>
<accession>A0A1F4UQU6</accession>
<comment type="caution">
    <text evidence="3">The sequence shown here is derived from an EMBL/GenBank/DDBJ whole genome shotgun (WGS) entry which is preliminary data.</text>
</comment>
<evidence type="ECO:0000256" key="1">
    <source>
        <dbReference type="ARBA" id="ARBA00022679"/>
    </source>
</evidence>
<dbReference type="STRING" id="1802617.A2886_00805"/>
<dbReference type="PANTHER" id="PTHR46401">
    <property type="entry name" value="GLYCOSYLTRANSFERASE WBBK-RELATED"/>
    <property type="match status" value="1"/>
</dbReference>
<dbReference type="SUPFAM" id="SSF53756">
    <property type="entry name" value="UDP-Glycosyltransferase/glycogen phosphorylase"/>
    <property type="match status" value="1"/>
</dbReference>
<name>A0A1F4UQU6_UNCKA</name>
<dbReference type="Proteomes" id="UP000176608">
    <property type="component" value="Unassembled WGS sequence"/>
</dbReference>
<reference evidence="3 4" key="1">
    <citation type="journal article" date="2016" name="Nat. Commun.">
        <title>Thousands of microbial genomes shed light on interconnected biogeochemical processes in an aquifer system.</title>
        <authorList>
            <person name="Anantharaman K."/>
            <person name="Brown C.T."/>
            <person name="Hug L.A."/>
            <person name="Sharon I."/>
            <person name="Castelle C.J."/>
            <person name="Probst A.J."/>
            <person name="Thomas B.C."/>
            <person name="Singh A."/>
            <person name="Wilkins M.J."/>
            <person name="Karaoz U."/>
            <person name="Brodie E.L."/>
            <person name="Williams K.H."/>
            <person name="Hubbard S.S."/>
            <person name="Banfield J.F."/>
        </authorList>
    </citation>
    <scope>NUCLEOTIDE SEQUENCE [LARGE SCALE GENOMIC DNA]</scope>
</reference>
<gene>
    <name evidence="3" type="ORF">A2886_00805</name>
</gene>
<evidence type="ECO:0000259" key="2">
    <source>
        <dbReference type="Pfam" id="PF00534"/>
    </source>
</evidence>
<evidence type="ECO:0000313" key="3">
    <source>
        <dbReference type="EMBL" id="OGC47170.1"/>
    </source>
</evidence>
<sequence length="375" mass="42535">MKVLMWSRVDLFDIGGGDLIQMEATAAELRKLGVEVDISTDLNADLSNYDVIHVFHMDWTAETYSHAKRARDGRKPLVLSPIHHSVKEVKRFDDEYGLGWRKITSFLFPDQHQRDTMKNIYRSLSDHRKLKPTLQSIFMGLKNMHTKTLSMANVVLVQTEAEARDLKETYGVEIKWVKVSNGVGEQFTREQEFENSLGVEDYIICVGRIEARKNQLNIIKAVEKFIASEEIDVSLVFVGKKNTHHGSFIKEFDKKVAENSWIIYVPETSWDEMPALFHFAKVGVSASWFETSGLTSLEALFSGANVVAAGERAREILGNLASYCDPGSVDSIAEAIKKQYDGPKTTVPAEMREEYTWENAARKTKKVYEEVLAKS</sequence>
<dbReference type="GO" id="GO:0016757">
    <property type="term" value="F:glycosyltransferase activity"/>
    <property type="evidence" value="ECO:0007669"/>
    <property type="project" value="InterPro"/>
</dbReference>
<organism evidence="3 4">
    <name type="scientific">candidate division WWE3 bacterium RIFCSPHIGHO2_01_FULL_42_13</name>
    <dbReference type="NCBI Taxonomy" id="1802617"/>
    <lineage>
        <taxon>Bacteria</taxon>
        <taxon>Katanobacteria</taxon>
    </lineage>
</organism>
<evidence type="ECO:0000313" key="4">
    <source>
        <dbReference type="Proteomes" id="UP000176608"/>
    </source>
</evidence>